<reference evidence="9" key="1">
    <citation type="submission" date="2021-01" db="EMBL/GenBank/DDBJ databases">
        <title>Phytophthora aleatoria, a newly-described species from Pinus radiata is distinct from Phytophthora cactorum isolates based on comparative genomics.</title>
        <authorList>
            <person name="Mcdougal R."/>
            <person name="Panda P."/>
            <person name="Williams N."/>
            <person name="Studholme D.J."/>
        </authorList>
    </citation>
    <scope>NUCLEOTIDE SEQUENCE</scope>
    <source>
        <strain evidence="9">NZFS 4037</strain>
    </source>
</reference>
<keyword evidence="4" id="KW-0158">Chromosome</keyword>
<dbReference type="SMART" id="SM00417">
    <property type="entry name" value="H4"/>
    <property type="match status" value="1"/>
</dbReference>
<dbReference type="GO" id="GO:0000786">
    <property type="term" value="C:nucleosome"/>
    <property type="evidence" value="ECO:0007669"/>
    <property type="project" value="UniProtKB-KW"/>
</dbReference>
<evidence type="ECO:0000256" key="6">
    <source>
        <dbReference type="ARBA" id="ARBA00023242"/>
    </source>
</evidence>
<dbReference type="GO" id="GO:0003677">
    <property type="term" value="F:DNA binding"/>
    <property type="evidence" value="ECO:0007669"/>
    <property type="project" value="UniProtKB-KW"/>
</dbReference>
<evidence type="ECO:0000256" key="1">
    <source>
        <dbReference type="ARBA" id="ARBA00004123"/>
    </source>
</evidence>
<dbReference type="GO" id="GO:0030527">
    <property type="term" value="F:structural constituent of chromatin"/>
    <property type="evidence" value="ECO:0007669"/>
    <property type="project" value="InterPro"/>
</dbReference>
<comment type="subunit">
    <text evidence="3">The nucleosome is a histone octamer containing two molecules each of H2A, H2B, H3 and H4 assembled in one H3-H4 heterotetramer and two H2A-H2B heterodimers. The octamer wraps approximately 147 bp of DNA.</text>
</comment>
<protein>
    <recommendedName>
        <fullName evidence="8">TATA box binding protein associated factor (TAF) histone-like fold domain-containing protein</fullName>
    </recommendedName>
</protein>
<dbReference type="AlphaFoldDB" id="A0A8J5IN88"/>
<sequence length="104" mass="11678">MNESGADVVKTKIEARDGFIPFLMKRGHSCISNQSIRRLAGRAGVKRMSALIYQRTRAVLNVFARNLAQDALKYTEHATRKTMSTMDVIYALKHQGRTLYGFGA</sequence>
<evidence type="ECO:0000313" key="9">
    <source>
        <dbReference type="EMBL" id="KAG6954479.1"/>
    </source>
</evidence>
<keyword evidence="5" id="KW-0238">DNA-binding</keyword>
<evidence type="ECO:0000256" key="4">
    <source>
        <dbReference type="ARBA" id="ARBA00022454"/>
    </source>
</evidence>
<evidence type="ECO:0000256" key="7">
    <source>
        <dbReference type="ARBA" id="ARBA00023269"/>
    </source>
</evidence>
<name>A0A8J5IN88_9STRA</name>
<dbReference type="SMART" id="SM00803">
    <property type="entry name" value="TAF"/>
    <property type="match status" value="1"/>
</dbReference>
<dbReference type="Proteomes" id="UP000709295">
    <property type="component" value="Unassembled WGS sequence"/>
</dbReference>
<evidence type="ECO:0000256" key="3">
    <source>
        <dbReference type="ARBA" id="ARBA00011538"/>
    </source>
</evidence>
<dbReference type="InterPro" id="IPR001951">
    <property type="entry name" value="Histone_H4"/>
</dbReference>
<dbReference type="InterPro" id="IPR004823">
    <property type="entry name" value="TAF_TATA-bd_Histone-like_dom"/>
</dbReference>
<keyword evidence="6" id="KW-0539">Nucleus</keyword>
<gene>
    <name evidence="9" type="ORF">JG688_00012324</name>
</gene>
<accession>A0A8J5IN88</accession>
<evidence type="ECO:0000259" key="8">
    <source>
        <dbReference type="SMART" id="SM00803"/>
    </source>
</evidence>
<comment type="subcellular location">
    <subcellularLocation>
        <location evidence="2">Chromosome</location>
    </subcellularLocation>
    <subcellularLocation>
        <location evidence="1">Nucleus</location>
    </subcellularLocation>
</comment>
<proteinExistence type="predicted"/>
<comment type="caution">
    <text evidence="9">The sequence shown here is derived from an EMBL/GenBank/DDBJ whole genome shotgun (WGS) entry which is preliminary data.</text>
</comment>
<dbReference type="GO" id="GO:0005634">
    <property type="term" value="C:nucleus"/>
    <property type="evidence" value="ECO:0007669"/>
    <property type="project" value="UniProtKB-SubCell"/>
</dbReference>
<evidence type="ECO:0000256" key="5">
    <source>
        <dbReference type="ARBA" id="ARBA00023125"/>
    </source>
</evidence>
<feature type="domain" description="TATA box binding protein associated factor (TAF) histone-like fold" evidence="8">
    <location>
        <begin position="29"/>
        <end position="93"/>
    </location>
</feature>
<evidence type="ECO:0000256" key="2">
    <source>
        <dbReference type="ARBA" id="ARBA00004286"/>
    </source>
</evidence>
<keyword evidence="10" id="KW-1185">Reference proteome</keyword>
<dbReference type="PANTHER" id="PTHR10484">
    <property type="entry name" value="HISTONE H4"/>
    <property type="match status" value="1"/>
</dbReference>
<organism evidence="9 10">
    <name type="scientific">Phytophthora aleatoria</name>
    <dbReference type="NCBI Taxonomy" id="2496075"/>
    <lineage>
        <taxon>Eukaryota</taxon>
        <taxon>Sar</taxon>
        <taxon>Stramenopiles</taxon>
        <taxon>Oomycota</taxon>
        <taxon>Peronosporomycetes</taxon>
        <taxon>Peronosporales</taxon>
        <taxon>Peronosporaceae</taxon>
        <taxon>Phytophthora</taxon>
    </lineage>
</organism>
<dbReference type="EMBL" id="JAENGY010000941">
    <property type="protein sequence ID" value="KAG6954479.1"/>
    <property type="molecule type" value="Genomic_DNA"/>
</dbReference>
<dbReference type="Pfam" id="PF02969">
    <property type="entry name" value="TAF"/>
    <property type="match status" value="1"/>
</dbReference>
<keyword evidence="7" id="KW-0544">Nucleosome core</keyword>
<dbReference type="CDD" id="cd22912">
    <property type="entry name" value="HFD_H4"/>
    <property type="match status" value="1"/>
</dbReference>
<evidence type="ECO:0000313" key="10">
    <source>
        <dbReference type="Proteomes" id="UP000709295"/>
    </source>
</evidence>